<dbReference type="Proteomes" id="UP000440578">
    <property type="component" value="Unassembled WGS sequence"/>
</dbReference>
<keyword evidence="3 6" id="KW-0863">Zinc-finger</keyword>
<dbReference type="GO" id="GO:0008270">
    <property type="term" value="F:zinc ion binding"/>
    <property type="evidence" value="ECO:0007669"/>
    <property type="project" value="UniProtKB-KW"/>
</dbReference>
<keyword evidence="5" id="KW-0175">Coiled coil</keyword>
<feature type="region of interest" description="Disordered" evidence="7">
    <location>
        <begin position="18"/>
        <end position="44"/>
    </location>
</feature>
<evidence type="ECO:0000256" key="2">
    <source>
        <dbReference type="ARBA" id="ARBA00022723"/>
    </source>
</evidence>
<evidence type="ECO:0000256" key="5">
    <source>
        <dbReference type="ARBA" id="ARBA00023054"/>
    </source>
</evidence>
<keyword evidence="4" id="KW-0862">Zinc</keyword>
<dbReference type="AlphaFoldDB" id="A0A6A4WX31"/>
<evidence type="ECO:0000256" key="1">
    <source>
        <dbReference type="ARBA" id="ARBA00010843"/>
    </source>
</evidence>
<dbReference type="PANTHER" id="PTHR14649:SF1">
    <property type="entry name" value="ZINC FINGER C2HC DOMAIN-CONTAINING PROTEIN 1C"/>
    <property type="match status" value="1"/>
</dbReference>
<organism evidence="9 10">
    <name type="scientific">Amphibalanus amphitrite</name>
    <name type="common">Striped barnacle</name>
    <name type="synonym">Balanus amphitrite</name>
    <dbReference type="NCBI Taxonomy" id="1232801"/>
    <lineage>
        <taxon>Eukaryota</taxon>
        <taxon>Metazoa</taxon>
        <taxon>Ecdysozoa</taxon>
        <taxon>Arthropoda</taxon>
        <taxon>Crustacea</taxon>
        <taxon>Multicrustacea</taxon>
        <taxon>Cirripedia</taxon>
        <taxon>Thoracica</taxon>
        <taxon>Thoracicalcarea</taxon>
        <taxon>Balanomorpha</taxon>
        <taxon>Balanoidea</taxon>
        <taxon>Balanidae</taxon>
        <taxon>Amphibalaninae</taxon>
        <taxon>Amphibalanus</taxon>
    </lineage>
</organism>
<dbReference type="PANTHER" id="PTHR14649">
    <property type="entry name" value="ZINC FINGER C2HC DOMAIN-CONTAINING PROTEIN 1C"/>
    <property type="match status" value="1"/>
</dbReference>
<proteinExistence type="inferred from homology"/>
<dbReference type="Pfam" id="PF13913">
    <property type="entry name" value="zf-C2HC_2"/>
    <property type="match status" value="2"/>
</dbReference>
<feature type="domain" description="C2HC/C3H-type" evidence="8">
    <location>
        <begin position="40"/>
        <end position="69"/>
    </location>
</feature>
<evidence type="ECO:0000256" key="6">
    <source>
        <dbReference type="PROSITE-ProRule" id="PRU01371"/>
    </source>
</evidence>
<name>A0A6A4WX31_AMPAM</name>
<evidence type="ECO:0000313" key="10">
    <source>
        <dbReference type="Proteomes" id="UP000440578"/>
    </source>
</evidence>
<feature type="region of interest" description="Disordered" evidence="7">
    <location>
        <begin position="166"/>
        <end position="207"/>
    </location>
</feature>
<accession>A0A6A4WX31</accession>
<dbReference type="OrthoDB" id="10255185at2759"/>
<dbReference type="PROSITE" id="PS52027">
    <property type="entry name" value="ZF_C2HC_C3H"/>
    <property type="match status" value="2"/>
</dbReference>
<feature type="region of interest" description="Disordered" evidence="7">
    <location>
        <begin position="125"/>
        <end position="152"/>
    </location>
</feature>
<protein>
    <submittedName>
        <fullName evidence="9">Zinc finger C2HC domain-containing protein 1C</fullName>
    </submittedName>
</protein>
<dbReference type="EMBL" id="VIIS01000618">
    <property type="protein sequence ID" value="KAF0306982.1"/>
    <property type="molecule type" value="Genomic_DNA"/>
</dbReference>
<keyword evidence="2" id="KW-0479">Metal-binding</keyword>
<keyword evidence="10" id="KW-1185">Reference proteome</keyword>
<evidence type="ECO:0000256" key="7">
    <source>
        <dbReference type="SAM" id="MobiDB-lite"/>
    </source>
</evidence>
<dbReference type="Gene3D" id="3.30.160.60">
    <property type="entry name" value="Classic Zinc Finger"/>
    <property type="match status" value="2"/>
</dbReference>
<feature type="compositionally biased region" description="Pro residues" evidence="7">
    <location>
        <begin position="26"/>
        <end position="38"/>
    </location>
</feature>
<gene>
    <name evidence="9" type="primary">Zc2hc1c_1</name>
    <name evidence="9" type="ORF">FJT64_021590</name>
</gene>
<comment type="similarity">
    <text evidence="1">Belongs to the ZC2HC1 family.</text>
</comment>
<comment type="caution">
    <text evidence="9">The sequence shown here is derived from an EMBL/GenBank/DDBJ whole genome shotgun (WGS) entry which is preliminary data.</text>
</comment>
<reference evidence="9 10" key="1">
    <citation type="submission" date="2019-07" db="EMBL/GenBank/DDBJ databases">
        <title>Draft genome assembly of a fouling barnacle, Amphibalanus amphitrite (Darwin, 1854): The first reference genome for Thecostraca.</title>
        <authorList>
            <person name="Kim W."/>
        </authorList>
    </citation>
    <scope>NUCLEOTIDE SEQUENCE [LARGE SCALE GENOMIC DNA]</scope>
    <source>
        <strain evidence="9">SNU_AA5</strain>
        <tissue evidence="9">Soma without cirri and trophi</tissue>
    </source>
</reference>
<dbReference type="InterPro" id="IPR026104">
    <property type="entry name" value="ZNF_C2HC_dom_1C"/>
</dbReference>
<sequence>MDIGQHATWHEKSALSIALQETNPPLLQPPAPRPPPTDPNMAQCPICQRQFNKDRLEKHQTICEKSSKKKRKVFDPVKMRVKGTESESYLRKIKSKKPEKEAPKPAKKDWRKQHEEFIRNIRAAKKAQQHLANGGKLEDLPPPPPMDTSDYVQCPHCERRFNEAAADRHIPKCASISSNKSKPGTGRASAAAKKPAGRVSAAPRLRR</sequence>
<evidence type="ECO:0000256" key="3">
    <source>
        <dbReference type="ARBA" id="ARBA00022771"/>
    </source>
</evidence>
<evidence type="ECO:0000313" key="9">
    <source>
        <dbReference type="EMBL" id="KAF0306982.1"/>
    </source>
</evidence>
<feature type="region of interest" description="Disordered" evidence="7">
    <location>
        <begin position="61"/>
        <end position="112"/>
    </location>
</feature>
<feature type="domain" description="C2HC/C3H-type" evidence="8">
    <location>
        <begin position="150"/>
        <end position="179"/>
    </location>
</feature>
<dbReference type="InterPro" id="IPR049899">
    <property type="entry name" value="Znf_C2HC_C3H"/>
</dbReference>
<evidence type="ECO:0000256" key="4">
    <source>
        <dbReference type="ARBA" id="ARBA00022833"/>
    </source>
</evidence>
<evidence type="ECO:0000259" key="8">
    <source>
        <dbReference type="PROSITE" id="PS52027"/>
    </source>
</evidence>
<feature type="compositionally biased region" description="Basic and acidic residues" evidence="7">
    <location>
        <begin position="73"/>
        <end position="112"/>
    </location>
</feature>